<dbReference type="GO" id="GO:0016562">
    <property type="term" value="P:protein import into peroxisome matrix, receptor recycling"/>
    <property type="evidence" value="ECO:0007669"/>
    <property type="project" value="UniProtKB-ARBA"/>
</dbReference>
<keyword evidence="14" id="KW-1133">Transmembrane helix</keyword>
<comment type="pathway">
    <text evidence="3">Protein modification; protein ubiquitination.</text>
</comment>
<dbReference type="InterPro" id="IPR013083">
    <property type="entry name" value="Znf_RING/FYVE/PHD"/>
</dbReference>
<protein>
    <recommendedName>
        <fullName evidence="5">RING-type E3 ubiquitin transferase</fullName>
        <ecNumber evidence="5">2.3.2.27</ecNumber>
    </recommendedName>
</protein>
<feature type="compositionally biased region" description="Basic and acidic residues" evidence="17">
    <location>
        <begin position="1081"/>
        <end position="1123"/>
    </location>
</feature>
<feature type="compositionally biased region" description="Polar residues" evidence="17">
    <location>
        <begin position="1237"/>
        <end position="1254"/>
    </location>
</feature>
<keyword evidence="11" id="KW-0833">Ubl conjugation pathway</keyword>
<evidence type="ECO:0000256" key="17">
    <source>
        <dbReference type="SAM" id="MobiDB-lite"/>
    </source>
</evidence>
<dbReference type="InterPro" id="IPR006845">
    <property type="entry name" value="Pex_N"/>
</dbReference>
<feature type="compositionally biased region" description="Polar residues" evidence="17">
    <location>
        <begin position="1367"/>
        <end position="1379"/>
    </location>
</feature>
<feature type="compositionally biased region" description="Polar residues" evidence="17">
    <location>
        <begin position="1727"/>
        <end position="1741"/>
    </location>
</feature>
<keyword evidence="16" id="KW-0576">Peroxisome</keyword>
<sequence length="1741" mass="192512">MEHLSVKKRKADIVCYGDEENIPTEAYITENTMADLDMGDKVDSPNHETGGEEPTRSPLAQISDENVDQPSKKKARTSKEPQAKVSSIPIDRVPPKKKGEQPRWHNQAYMMFLALREAPGRTLPRTQLIRAALAMDEKISRERGLPRAFRGKTPQNSASAVLTNNIDSYFIPFKPEGARSTHFRLAYEPGSFEDAVETYYQWNEKLIKHDWPLCFGVPKNVEVTSEMREHALETSALRAETPNQGDTESQQSTANDTIGASHNDLPENATLSRPETETFEGSKNVEQPTTPTQVFQSSGSPSASNLNSTTTIDGNATKPSNAQEPVAKVEDAEEKPIRLEDLDLSNVPTCWQDIVEVKESTIPNAGKGLFAVRDLPFNIPLGFYFGVPMTEAEFDSLKDQVGVASQYSIMYRKTVLDATDEKGMPFTDPNGPIFCPFHFLNDIGEKGANINFVAGAVVNQVICWTNRDIKKGEEMFVFYVRANQKDVYYQNTLQDQVSQLAQDAKGTRWQHRHQAELNTLSDLAYYVLTTVGGTQTLGEEYCDIFQLSHKTETYPSVPRRTLLVLLNVVLPYVWSKSIARIRRMRIALDDDEDDKSMIVRKAKAFVKRNGDAIYDAVANNFSSVHLALFYFFGIYYSVSKRILGIRYIFARQLQPHEERAGYEVLGVLIGLQMLIRGYLQARELLHAKNAKEEPQPLAVSVDERESPAVAEDENDEFAFMKTIMDDEDHSTALPIQEEAELSEHQMQALKCTLCLELRTHPTSTPCGHLFCWDYPNVSLVPTGIQGWGSPSSAKASPKLAADTGDKAQGQATRNATQDGLQDPAAGHDQLGRDEQSPNSSTTSPPAVNNAKTTTNAWNTPAPVPSRPVEPTKTAWRGVSGDARNDIVNEFPTMTELKGRRDVNEDHSKKEDRTTKSPPKAPTFQMMNFDVSTKQTHWDEVYFDAPILELADGTTVKIAAADEEGLTQEGRNAAQAAEDAFTNEPVAPSDRFSEDYDRAYPPQLRPVTSGSGRQVMENRDNRDQHLEYARRDRYPPKLYDHERRDERDSYGRRSSGPRRESMENDRIGYNDGYRRPRGISSGRHEHDSLGYRNRSHDRDAPSWGPDERQRRFEEHRRHVHDHPNDASLDGHLQGNHNYDARDHAPNSSLTLRRGSSEAQRQLIPDKDGLVDLERPPSVTAAQRELMQTAAEKAKKRREEEETEYIAARERARQKALALAQKASEQAAAAPVAEKSAVEDTTSVTEPDSDAKTSTEAPKPIPKAILSKATAPTQTPPNNVRNFTEVVQSEKSMDAGNRSKEAESQPMHILTKENKNKPAASSLLQEEKPTLSRKEDSQPSKESAVIRESPKPEPAKPEHAEPKPTKEASSPTTIKPSQERPSPSPLGVGSALPKAAKGAGSRAPNVKPVKLSDIDKVMSSIRETLKDKGDFEMLSKHKELLQSNVTPKPTPKSKVPSPFANLSSTVTLDKPVDPKKFGAWIEQVDKTKEVASSLQRARGDAGASASSTSSNDTSNSDKLRSPDASQNAAMAKPKPSISLSDAEKRTPPLNSSKAKTKGNTASPRPALKAIRSGNTVFFTKDSSISSPSSKSSEIAANDSVKPNDPASRSDSSRDKFEAARRKVTRADQAKQWRRDVPAQTTAPDEDASEPSEATSKRTTPREMIEGSALREKMAMNDALSTDATVLEYAQLPSDLGDTLVATANMKLSDSSQRSNAEGISKAPGAETFASMQTLNSDDSSGKD</sequence>
<keyword evidence="9" id="KW-0479">Metal-binding</keyword>
<feature type="region of interest" description="Disordered" evidence="17">
    <location>
        <begin position="890"/>
        <end position="921"/>
    </location>
</feature>
<evidence type="ECO:0000256" key="6">
    <source>
        <dbReference type="ARBA" id="ARBA00022448"/>
    </source>
</evidence>
<evidence type="ECO:0000256" key="2">
    <source>
        <dbReference type="ARBA" id="ARBA00004585"/>
    </source>
</evidence>
<feature type="compositionally biased region" description="Basic and acidic residues" evidence="17">
    <location>
        <begin position="1162"/>
        <end position="1173"/>
    </location>
</feature>
<comment type="subcellular location">
    <subcellularLocation>
        <location evidence="2">Peroxisome membrane</location>
        <topology evidence="2">Multi-pass membrane protein</topology>
    </subcellularLocation>
</comment>
<organism evidence="19 20">
    <name type="scientific">Bifiguratus adelaidae</name>
    <dbReference type="NCBI Taxonomy" id="1938954"/>
    <lineage>
        <taxon>Eukaryota</taxon>
        <taxon>Fungi</taxon>
        <taxon>Fungi incertae sedis</taxon>
        <taxon>Mucoromycota</taxon>
        <taxon>Mucoromycotina</taxon>
        <taxon>Endogonomycetes</taxon>
        <taxon>Endogonales</taxon>
        <taxon>Endogonales incertae sedis</taxon>
        <taxon>Bifiguratus</taxon>
    </lineage>
</organism>
<accession>A0A261XWI9</accession>
<gene>
    <name evidence="19" type="ORF">BZG36_04276</name>
</gene>
<dbReference type="Gene3D" id="2.170.270.10">
    <property type="entry name" value="SET domain"/>
    <property type="match status" value="1"/>
</dbReference>
<evidence type="ECO:0000313" key="19">
    <source>
        <dbReference type="EMBL" id="OZJ02604.1"/>
    </source>
</evidence>
<feature type="region of interest" description="Disordered" evidence="17">
    <location>
        <begin position="966"/>
        <end position="1203"/>
    </location>
</feature>
<evidence type="ECO:0000256" key="1">
    <source>
        <dbReference type="ARBA" id="ARBA00000900"/>
    </source>
</evidence>
<keyword evidence="13" id="KW-0653">Protein transport</keyword>
<dbReference type="GO" id="GO:0061630">
    <property type="term" value="F:ubiquitin protein ligase activity"/>
    <property type="evidence" value="ECO:0007669"/>
    <property type="project" value="UniProtKB-EC"/>
</dbReference>
<name>A0A261XWI9_9FUNG</name>
<evidence type="ECO:0000256" key="15">
    <source>
        <dbReference type="ARBA" id="ARBA00023136"/>
    </source>
</evidence>
<dbReference type="SUPFAM" id="SSF82199">
    <property type="entry name" value="SET domain"/>
    <property type="match status" value="1"/>
</dbReference>
<evidence type="ECO:0000256" key="14">
    <source>
        <dbReference type="ARBA" id="ARBA00022989"/>
    </source>
</evidence>
<feature type="compositionally biased region" description="Polar residues" evidence="17">
    <location>
        <begin position="269"/>
        <end position="296"/>
    </location>
</feature>
<evidence type="ECO:0000256" key="11">
    <source>
        <dbReference type="ARBA" id="ARBA00022786"/>
    </source>
</evidence>
<evidence type="ECO:0000256" key="7">
    <source>
        <dbReference type="ARBA" id="ARBA00022679"/>
    </source>
</evidence>
<keyword evidence="15" id="KW-0472">Membrane</keyword>
<feature type="compositionally biased region" description="Low complexity" evidence="17">
    <location>
        <begin position="1222"/>
        <end position="1233"/>
    </location>
</feature>
<evidence type="ECO:0000256" key="10">
    <source>
        <dbReference type="ARBA" id="ARBA00022771"/>
    </source>
</evidence>
<feature type="compositionally biased region" description="Polar residues" evidence="17">
    <location>
        <begin position="1570"/>
        <end position="1579"/>
    </location>
</feature>
<dbReference type="EC" id="2.3.2.27" evidence="5"/>
<evidence type="ECO:0000256" key="4">
    <source>
        <dbReference type="ARBA" id="ARBA00008704"/>
    </source>
</evidence>
<evidence type="ECO:0000256" key="5">
    <source>
        <dbReference type="ARBA" id="ARBA00012483"/>
    </source>
</evidence>
<dbReference type="EMBL" id="MVBO01000140">
    <property type="protein sequence ID" value="OZJ02604.1"/>
    <property type="molecule type" value="Genomic_DNA"/>
</dbReference>
<keyword evidence="20" id="KW-1185">Reference proteome</keyword>
<feature type="compositionally biased region" description="Low complexity" evidence="17">
    <location>
        <begin position="844"/>
        <end position="860"/>
    </location>
</feature>
<feature type="compositionally biased region" description="Polar residues" evidence="17">
    <location>
        <begin position="1546"/>
        <end position="1560"/>
    </location>
</feature>
<proteinExistence type="inferred from homology"/>
<evidence type="ECO:0000256" key="16">
    <source>
        <dbReference type="ARBA" id="ARBA00023140"/>
    </source>
</evidence>
<feature type="compositionally biased region" description="Basic and acidic residues" evidence="17">
    <location>
        <begin position="896"/>
        <end position="914"/>
    </location>
</feature>
<feature type="compositionally biased region" description="Basic and acidic residues" evidence="17">
    <location>
        <begin position="1015"/>
        <end position="1073"/>
    </location>
</feature>
<feature type="region of interest" description="Disordered" evidence="17">
    <location>
        <begin position="1487"/>
        <end position="1664"/>
    </location>
</feature>
<dbReference type="GO" id="GO:0016567">
    <property type="term" value="P:protein ubiquitination"/>
    <property type="evidence" value="ECO:0007669"/>
    <property type="project" value="UniProtKB-ARBA"/>
</dbReference>
<evidence type="ECO:0000256" key="9">
    <source>
        <dbReference type="ARBA" id="ARBA00022723"/>
    </source>
</evidence>
<evidence type="ECO:0000256" key="8">
    <source>
        <dbReference type="ARBA" id="ARBA00022692"/>
    </source>
</evidence>
<dbReference type="Pfam" id="PF04757">
    <property type="entry name" value="Pex2_Pex12"/>
    <property type="match status" value="1"/>
</dbReference>
<dbReference type="InterPro" id="IPR046341">
    <property type="entry name" value="SET_dom_sf"/>
</dbReference>
<feature type="compositionally biased region" description="Low complexity" evidence="17">
    <location>
        <begin position="297"/>
        <end position="308"/>
    </location>
</feature>
<dbReference type="CDD" id="cd08161">
    <property type="entry name" value="SET"/>
    <property type="match status" value="1"/>
</dbReference>
<feature type="compositionally biased region" description="Polar residues" evidence="17">
    <location>
        <begin position="241"/>
        <end position="260"/>
    </location>
</feature>
<dbReference type="GO" id="GO:0008270">
    <property type="term" value="F:zinc ion binding"/>
    <property type="evidence" value="ECO:0007669"/>
    <property type="project" value="UniProtKB-KW"/>
</dbReference>
<feature type="region of interest" description="Disordered" evidence="17">
    <location>
        <begin position="235"/>
        <end position="332"/>
    </location>
</feature>
<feature type="compositionally biased region" description="Low complexity" evidence="17">
    <location>
        <begin position="789"/>
        <end position="801"/>
    </location>
</feature>
<keyword evidence="12" id="KW-0862">Zinc</keyword>
<feature type="compositionally biased region" description="Low complexity" evidence="17">
    <location>
        <begin position="1498"/>
        <end position="1512"/>
    </location>
</feature>
<feature type="compositionally biased region" description="Polar residues" evidence="17">
    <location>
        <begin position="809"/>
        <end position="819"/>
    </location>
</feature>
<feature type="compositionally biased region" description="Polar residues" evidence="17">
    <location>
        <begin position="1268"/>
        <end position="1288"/>
    </location>
</feature>
<feature type="domain" description="Pex N-terminal" evidence="18">
    <location>
        <begin position="486"/>
        <end position="686"/>
    </location>
</feature>
<dbReference type="SUPFAM" id="SSF57850">
    <property type="entry name" value="RING/U-box"/>
    <property type="match status" value="1"/>
</dbReference>
<comment type="catalytic activity">
    <reaction evidence="1">
        <text>S-ubiquitinyl-[E2 ubiquitin-conjugating enzyme]-L-cysteine + [acceptor protein]-L-lysine = [E2 ubiquitin-conjugating enzyme]-L-cysteine + N(6)-ubiquitinyl-[acceptor protein]-L-lysine.</text>
        <dbReference type="EC" id="2.3.2.27"/>
    </reaction>
</comment>
<evidence type="ECO:0000256" key="13">
    <source>
        <dbReference type="ARBA" id="ARBA00022927"/>
    </source>
</evidence>
<keyword evidence="7" id="KW-0808">Transferase</keyword>
<dbReference type="OrthoDB" id="5560686at2759"/>
<feature type="compositionally biased region" description="Basic and acidic residues" evidence="17">
    <location>
        <begin position="1289"/>
        <end position="1301"/>
    </location>
</feature>
<keyword evidence="8" id="KW-0812">Transmembrane</keyword>
<feature type="compositionally biased region" description="Polar residues" evidence="17">
    <location>
        <begin position="1706"/>
        <end position="1715"/>
    </location>
</feature>
<evidence type="ECO:0000259" key="18">
    <source>
        <dbReference type="Pfam" id="PF04757"/>
    </source>
</evidence>
<evidence type="ECO:0000256" key="12">
    <source>
        <dbReference type="ARBA" id="ARBA00022833"/>
    </source>
</evidence>
<keyword evidence="6" id="KW-0813">Transport</keyword>
<feature type="compositionally biased region" description="Basic and acidic residues" evidence="17">
    <location>
        <begin position="1323"/>
        <end position="1364"/>
    </location>
</feature>
<dbReference type="PANTHER" id="PTHR23350:SF0">
    <property type="entry name" value="PEROXISOME BIOGENESIS FACTOR 10"/>
    <property type="match status" value="1"/>
</dbReference>
<feature type="compositionally biased region" description="Low complexity" evidence="17">
    <location>
        <begin position="1580"/>
        <end position="1590"/>
    </location>
</feature>
<comment type="caution">
    <text evidence="19">The sequence shown here is derived from an EMBL/GenBank/DDBJ whole genome shotgun (WGS) entry which is preliminary data.</text>
</comment>
<dbReference type="InterPro" id="IPR025654">
    <property type="entry name" value="PEX2/10"/>
</dbReference>
<feature type="compositionally biased region" description="Polar residues" evidence="17">
    <location>
        <begin position="309"/>
        <end position="323"/>
    </location>
</feature>
<keyword evidence="10" id="KW-0863">Zinc-finger</keyword>
<dbReference type="PANTHER" id="PTHR23350">
    <property type="entry name" value="PEROXISOME ASSEMBLY PROTEIN 10"/>
    <property type="match status" value="1"/>
</dbReference>
<evidence type="ECO:0000313" key="20">
    <source>
        <dbReference type="Proteomes" id="UP000242875"/>
    </source>
</evidence>
<feature type="non-terminal residue" evidence="19">
    <location>
        <position position="1741"/>
    </location>
</feature>
<dbReference type="GO" id="GO:0005778">
    <property type="term" value="C:peroxisomal membrane"/>
    <property type="evidence" value="ECO:0007669"/>
    <property type="project" value="UniProtKB-SubCell"/>
</dbReference>
<evidence type="ECO:0000256" key="3">
    <source>
        <dbReference type="ARBA" id="ARBA00004906"/>
    </source>
</evidence>
<reference evidence="19 20" key="1">
    <citation type="journal article" date="2017" name="Mycologia">
        <title>Bifiguratus adelaidae, gen. et sp. nov., a new member of Mucoromycotina in endophytic and soil-dwelling habitats.</title>
        <authorList>
            <person name="Torres-Cruz T.J."/>
            <person name="Billingsley Tobias T.L."/>
            <person name="Almatruk M."/>
            <person name="Hesse C."/>
            <person name="Kuske C.R."/>
            <person name="Desiro A."/>
            <person name="Benucci G.M."/>
            <person name="Bonito G."/>
            <person name="Stajich J.E."/>
            <person name="Dunlap C."/>
            <person name="Arnold A.E."/>
            <person name="Porras-Alfaro A."/>
        </authorList>
    </citation>
    <scope>NUCLEOTIDE SEQUENCE [LARGE SCALE GENOMIC DNA]</scope>
    <source>
        <strain evidence="19 20">AZ0501</strain>
    </source>
</reference>
<feature type="compositionally biased region" description="Basic and acidic residues" evidence="17">
    <location>
        <begin position="1608"/>
        <end position="1634"/>
    </location>
</feature>
<feature type="region of interest" description="Disordered" evidence="17">
    <location>
        <begin position="1706"/>
        <end position="1741"/>
    </location>
</feature>
<dbReference type="Proteomes" id="UP000242875">
    <property type="component" value="Unassembled WGS sequence"/>
</dbReference>
<feature type="region of interest" description="Disordered" evidence="17">
    <location>
        <begin position="787"/>
        <end position="876"/>
    </location>
</feature>
<feature type="region of interest" description="Disordered" evidence="17">
    <location>
        <begin position="30"/>
        <end position="101"/>
    </location>
</feature>
<feature type="region of interest" description="Disordered" evidence="17">
    <location>
        <begin position="1438"/>
        <end position="1472"/>
    </location>
</feature>
<feature type="region of interest" description="Disordered" evidence="17">
    <location>
        <begin position="1222"/>
        <end position="1407"/>
    </location>
</feature>
<dbReference type="Gene3D" id="3.30.40.10">
    <property type="entry name" value="Zinc/RING finger domain, C3HC4 (zinc finger)"/>
    <property type="match status" value="1"/>
</dbReference>
<comment type="similarity">
    <text evidence="4">Belongs to the pex2/pex10/pex12 family.</text>
</comment>
<feature type="compositionally biased region" description="Basic and acidic residues" evidence="17">
    <location>
        <begin position="38"/>
        <end position="55"/>
    </location>
</feature>